<sequence length="202" mass="21339">MFKAAFTATLATLSITAAVCTAAHATPFKDAQSGTYALEPTHTQVVFSLLHFGFTPYYGLFSEASGTLKLDTAHPATSSLNVTIPVSSVQTTSGKLTDELKSADWFDAAHYPTATFVSSKVEPDGKGGATITGSFTLHGITKPLTLHAQYVGSGTNPMDKAYTVGFKATGTLKRSDYDVKKYVPLVGDDVTLTLSGAFEKQP</sequence>
<dbReference type="Proteomes" id="UP000194639">
    <property type="component" value="Unassembled WGS sequence"/>
</dbReference>
<comment type="caution">
    <text evidence="3">The sequence shown here is derived from an EMBL/GenBank/DDBJ whole genome shotgun (WGS) entry which is preliminary data.</text>
</comment>
<dbReference type="RefSeq" id="WP_086552122.1">
    <property type="nucleotide sequence ID" value="NZ_JBDNON010000001.1"/>
</dbReference>
<evidence type="ECO:0000256" key="1">
    <source>
        <dbReference type="SAM" id="SignalP"/>
    </source>
</evidence>
<name>A0A252A343_9PROT</name>
<proteinExistence type="predicted"/>
<dbReference type="Gene3D" id="2.40.128.110">
    <property type="entry name" value="Lipid/polyisoprenoid-binding, YceI-like"/>
    <property type="match status" value="1"/>
</dbReference>
<evidence type="ECO:0000313" key="4">
    <source>
        <dbReference type="Proteomes" id="UP000194639"/>
    </source>
</evidence>
<dbReference type="AlphaFoldDB" id="A0A252A343"/>
<protein>
    <recommendedName>
        <fullName evidence="2">Lipid/polyisoprenoid-binding YceI-like domain-containing protein</fullName>
    </recommendedName>
</protein>
<dbReference type="InterPro" id="IPR007372">
    <property type="entry name" value="Lipid/polyisoprenoid-bd_YceI"/>
</dbReference>
<feature type="domain" description="Lipid/polyisoprenoid-binding YceI-like" evidence="2">
    <location>
        <begin position="35"/>
        <end position="199"/>
    </location>
</feature>
<reference evidence="3 4" key="1">
    <citation type="submission" date="2014-06" db="EMBL/GenBank/DDBJ databases">
        <authorList>
            <person name="Ju J."/>
            <person name="Zhang J."/>
        </authorList>
    </citation>
    <scope>NUCLEOTIDE SEQUENCE [LARGE SCALE GENOMIC DNA]</scope>
    <source>
        <strain evidence="3">DmW_045</strain>
    </source>
</reference>
<accession>A0A252A343</accession>
<keyword evidence="1" id="KW-0732">Signal</keyword>
<dbReference type="EMBL" id="JOMO01000017">
    <property type="protein sequence ID" value="OUI82938.1"/>
    <property type="molecule type" value="Genomic_DNA"/>
</dbReference>
<dbReference type="SUPFAM" id="SSF101874">
    <property type="entry name" value="YceI-like"/>
    <property type="match status" value="1"/>
</dbReference>
<dbReference type="PANTHER" id="PTHR34406:SF1">
    <property type="entry name" value="PROTEIN YCEI"/>
    <property type="match status" value="1"/>
</dbReference>
<dbReference type="SMART" id="SM00867">
    <property type="entry name" value="YceI"/>
    <property type="match status" value="1"/>
</dbReference>
<dbReference type="PANTHER" id="PTHR34406">
    <property type="entry name" value="PROTEIN YCEI"/>
    <property type="match status" value="1"/>
</dbReference>
<dbReference type="InterPro" id="IPR036761">
    <property type="entry name" value="TTHA0802/YceI-like_sf"/>
</dbReference>
<gene>
    <name evidence="3" type="ORF">HK12_03125</name>
</gene>
<dbReference type="Pfam" id="PF04264">
    <property type="entry name" value="YceI"/>
    <property type="match status" value="1"/>
</dbReference>
<organism evidence="3 4">
    <name type="scientific">Acetobacter orientalis</name>
    <dbReference type="NCBI Taxonomy" id="146474"/>
    <lineage>
        <taxon>Bacteria</taxon>
        <taxon>Pseudomonadati</taxon>
        <taxon>Pseudomonadota</taxon>
        <taxon>Alphaproteobacteria</taxon>
        <taxon>Acetobacterales</taxon>
        <taxon>Acetobacteraceae</taxon>
        <taxon>Acetobacter</taxon>
    </lineage>
</organism>
<evidence type="ECO:0000259" key="2">
    <source>
        <dbReference type="SMART" id="SM00867"/>
    </source>
</evidence>
<evidence type="ECO:0000313" key="3">
    <source>
        <dbReference type="EMBL" id="OUI82938.1"/>
    </source>
</evidence>
<feature type="chain" id="PRO_5013055442" description="Lipid/polyisoprenoid-binding YceI-like domain-containing protein" evidence="1">
    <location>
        <begin position="26"/>
        <end position="202"/>
    </location>
</feature>
<feature type="signal peptide" evidence="1">
    <location>
        <begin position="1"/>
        <end position="25"/>
    </location>
</feature>